<dbReference type="RefSeq" id="WP_413128973.1">
    <property type="nucleotide sequence ID" value="NZ_CACRTX010000013.1"/>
</dbReference>
<accession>A0A6N3EK03</accession>
<protein>
    <submittedName>
        <fullName evidence="1">Uncharacterized protein</fullName>
    </submittedName>
</protein>
<dbReference type="EMBL" id="CACRTX010000013">
    <property type="protein sequence ID" value="VYU40088.1"/>
    <property type="molecule type" value="Genomic_DNA"/>
</dbReference>
<sequence length="71" mass="8213">MEKCKACSDYFKWDDEVIEVDDEYYHKDCVTLYPTGYVAFLDDDCLGETENADGTTAYSILEEGQYIDDED</sequence>
<name>A0A6N3EK03_ENTCA</name>
<organism evidence="1">
    <name type="scientific">Enterococcus casseliflavus</name>
    <name type="common">Enterococcus flavescens</name>
    <dbReference type="NCBI Taxonomy" id="37734"/>
    <lineage>
        <taxon>Bacteria</taxon>
        <taxon>Bacillati</taxon>
        <taxon>Bacillota</taxon>
        <taxon>Bacilli</taxon>
        <taxon>Lactobacillales</taxon>
        <taxon>Enterococcaceae</taxon>
        <taxon>Enterococcus</taxon>
    </lineage>
</organism>
<gene>
    <name evidence="1" type="ORF">ECLFYP2_03191</name>
</gene>
<reference evidence="1" key="1">
    <citation type="submission" date="2019-11" db="EMBL/GenBank/DDBJ databases">
        <authorList>
            <person name="Feng L."/>
        </authorList>
    </citation>
    <scope>NUCLEOTIDE SEQUENCE</scope>
    <source>
        <strain evidence="1">ECasseliflavusLFYP2</strain>
    </source>
</reference>
<proteinExistence type="predicted"/>
<evidence type="ECO:0000313" key="1">
    <source>
        <dbReference type="EMBL" id="VYU40088.1"/>
    </source>
</evidence>
<dbReference type="AlphaFoldDB" id="A0A6N3EK03"/>